<organism evidence="2 3">
    <name type="scientific">Clytia hemisphaerica</name>
    <dbReference type="NCBI Taxonomy" id="252671"/>
    <lineage>
        <taxon>Eukaryota</taxon>
        <taxon>Metazoa</taxon>
        <taxon>Cnidaria</taxon>
        <taxon>Hydrozoa</taxon>
        <taxon>Hydroidolina</taxon>
        <taxon>Leptothecata</taxon>
        <taxon>Obeliida</taxon>
        <taxon>Clytiidae</taxon>
        <taxon>Clytia</taxon>
    </lineage>
</organism>
<dbReference type="InterPro" id="IPR039596">
    <property type="entry name" value="GAS1"/>
</dbReference>
<name>A0A7M5WKR6_9CNID</name>
<reference evidence="2" key="1">
    <citation type="submission" date="2021-01" db="UniProtKB">
        <authorList>
            <consortium name="EnsemblMetazoa"/>
        </authorList>
    </citation>
    <scope>IDENTIFICATION</scope>
</reference>
<feature type="chain" id="PRO_5029787083" evidence="1">
    <location>
        <begin position="24"/>
        <end position="243"/>
    </location>
</feature>
<feature type="signal peptide" evidence="1">
    <location>
        <begin position="1"/>
        <end position="23"/>
    </location>
</feature>
<dbReference type="PANTHER" id="PTHR16840:SF3">
    <property type="entry name" value="GROWTH ARREST-SPECIFIC PROTEIN 1"/>
    <property type="match status" value="1"/>
</dbReference>
<evidence type="ECO:0000256" key="1">
    <source>
        <dbReference type="SAM" id="SignalP"/>
    </source>
</evidence>
<dbReference type="EnsemblMetazoa" id="CLYHEMT007936.1">
    <property type="protein sequence ID" value="CLYHEMP007936.1"/>
    <property type="gene ID" value="CLYHEMG007936"/>
</dbReference>
<dbReference type="Proteomes" id="UP000594262">
    <property type="component" value="Unplaced"/>
</dbReference>
<dbReference type="GO" id="GO:0051726">
    <property type="term" value="P:regulation of cell cycle"/>
    <property type="evidence" value="ECO:0007669"/>
    <property type="project" value="InterPro"/>
</dbReference>
<keyword evidence="1" id="KW-0732">Signal</keyword>
<sequence length="243" mass="28768">MMMEIKRWLRFVLLVLMLVYARGYNMEIKGYNKEMNNSDNEDDPCNNAMNECLAEAKCRKKLQRLRDTCKDLFSNFNYMSSESSKISCSPQCRRRLINAKKHYQLKTLLTCKTKKSYFFPYQERAERCIAGKIDAKVHENFVQDGCSNVFQDCMKFHRCRKRYQRMMFECSEMVNGQKCTTTCEKSLKKFLVSQHISGFYQCRCDGAIYFQQTCHSLKQNILNLCVSNQFKGFLSKRELLLIK</sequence>
<accession>A0A7M5WKR6</accession>
<dbReference type="AlphaFoldDB" id="A0A7M5WKR6"/>
<protein>
    <submittedName>
        <fullName evidence="2">Uncharacterized protein</fullName>
    </submittedName>
</protein>
<dbReference type="GeneID" id="136811242"/>
<evidence type="ECO:0000313" key="2">
    <source>
        <dbReference type="EnsemblMetazoa" id="CLYHEMP007936.1"/>
    </source>
</evidence>
<proteinExistence type="predicted"/>
<dbReference type="RefSeq" id="XP_066923954.1">
    <property type="nucleotide sequence ID" value="XM_067067853.1"/>
</dbReference>
<keyword evidence="3" id="KW-1185">Reference proteome</keyword>
<dbReference type="PANTHER" id="PTHR16840">
    <property type="entry name" value="GROWTH ARREST-SPECIFIC PROTEIN 1"/>
    <property type="match status" value="1"/>
</dbReference>
<evidence type="ECO:0000313" key="3">
    <source>
        <dbReference type="Proteomes" id="UP000594262"/>
    </source>
</evidence>